<dbReference type="HOGENOM" id="CLU_107462_3_1_11"/>
<gene>
    <name evidence="2" type="ordered locus">RER_25020</name>
</gene>
<dbReference type="PATRIC" id="fig|234621.6.peg.2996"/>
<dbReference type="Gene3D" id="2.30.30.290">
    <property type="entry name" value="YopX-like domains"/>
    <property type="match status" value="1"/>
</dbReference>
<dbReference type="KEGG" id="rer:RER_25020"/>
<dbReference type="EMBL" id="AP008957">
    <property type="protein sequence ID" value="BAH33210.1"/>
    <property type="molecule type" value="Genomic_DNA"/>
</dbReference>
<dbReference type="RefSeq" id="WP_020907334.1">
    <property type="nucleotide sequence ID" value="NC_012490.1"/>
</dbReference>
<sequence>MSHRIKLRAWDAERRCFYYSTQPGVDFVFGKMGDGVYIDNLLRLDLTDENTSQFTGVEDENGVEVCEGDIGLIGTTQYTVCWNEAGAFFDLAWENSTDMDTDLLLSDAVNGFPVFEVIGNRFENPELLEVIS</sequence>
<name>C0ZXX5_RHOE4</name>
<dbReference type="eggNOG" id="ENOG5031GMG">
    <property type="taxonomic scope" value="Bacteria"/>
</dbReference>
<evidence type="ECO:0000313" key="3">
    <source>
        <dbReference type="Proteomes" id="UP000002204"/>
    </source>
</evidence>
<dbReference type="InterPro" id="IPR023385">
    <property type="entry name" value="YopX-like_C"/>
</dbReference>
<proteinExistence type="predicted"/>
<dbReference type="SUPFAM" id="SSF159006">
    <property type="entry name" value="YopX-like"/>
    <property type="match status" value="1"/>
</dbReference>
<dbReference type="AlphaFoldDB" id="C0ZXX5"/>
<feature type="domain" description="YopX protein" evidence="1">
    <location>
        <begin position="7"/>
        <end position="129"/>
    </location>
</feature>
<accession>C0ZXX5</accession>
<reference evidence="2 3" key="2">
    <citation type="journal article" date="2006" name="Environ. Microbiol.">
        <title>Sequence analysis of three plasmids harboured in Rhodococcus erythropolis strain PR4.</title>
        <authorList>
            <person name="Sekine M."/>
            <person name="Tanikawa S."/>
            <person name="Omata S."/>
            <person name="Saito M."/>
            <person name="Fujisawa T."/>
            <person name="Tsukatani N."/>
            <person name="Tajima T."/>
            <person name="Sekigawa T."/>
            <person name="Kosugi H."/>
            <person name="Matsuo Y."/>
            <person name="Nishiko R."/>
            <person name="Imamura K."/>
            <person name="Ito M."/>
            <person name="Narita H."/>
            <person name="Tago S."/>
            <person name="Fujita N."/>
            <person name="Harayama S."/>
        </authorList>
    </citation>
    <scope>NUCLEOTIDE SEQUENCE [LARGE SCALE GENOMIC DNA]</scope>
    <source>
        <strain evidence="3">PR4 / NBRC 100887</strain>
    </source>
</reference>
<organism evidence="2 3">
    <name type="scientific">Rhodococcus erythropolis (strain PR4 / NBRC 100887)</name>
    <dbReference type="NCBI Taxonomy" id="234621"/>
    <lineage>
        <taxon>Bacteria</taxon>
        <taxon>Bacillati</taxon>
        <taxon>Actinomycetota</taxon>
        <taxon>Actinomycetes</taxon>
        <taxon>Mycobacteriales</taxon>
        <taxon>Nocardiaceae</taxon>
        <taxon>Rhodococcus</taxon>
        <taxon>Rhodococcus erythropolis group</taxon>
    </lineage>
</organism>
<dbReference type="InterPro" id="IPR019096">
    <property type="entry name" value="YopX_protein"/>
</dbReference>
<evidence type="ECO:0000259" key="1">
    <source>
        <dbReference type="Pfam" id="PF09643"/>
    </source>
</evidence>
<evidence type="ECO:0000313" key="2">
    <source>
        <dbReference type="EMBL" id="BAH33210.1"/>
    </source>
</evidence>
<reference evidence="3" key="1">
    <citation type="submission" date="2005-03" db="EMBL/GenBank/DDBJ databases">
        <title>Comparison of the complete genome sequences of Rhodococcus erythropolis PR4 and Rhodococcus opacus B4.</title>
        <authorList>
            <person name="Takarada H."/>
            <person name="Sekine M."/>
            <person name="Hosoyama A."/>
            <person name="Yamada R."/>
            <person name="Fujisawa T."/>
            <person name="Omata S."/>
            <person name="Shimizu A."/>
            <person name="Tsukatani N."/>
            <person name="Tanikawa S."/>
            <person name="Fujita N."/>
            <person name="Harayama S."/>
        </authorList>
    </citation>
    <scope>NUCLEOTIDE SEQUENCE [LARGE SCALE GENOMIC DNA]</scope>
    <source>
        <strain evidence="3">PR4 / NBRC 100887</strain>
    </source>
</reference>
<protein>
    <recommendedName>
        <fullName evidence="1">YopX protein domain-containing protein</fullName>
    </recommendedName>
</protein>
<dbReference type="Proteomes" id="UP000002204">
    <property type="component" value="Chromosome"/>
</dbReference>
<dbReference type="Pfam" id="PF09643">
    <property type="entry name" value="YopX"/>
    <property type="match status" value="1"/>
</dbReference>